<organism evidence="15 16">
    <name type="scientific">Trichomonas vaginalis (strain ATCC PRA-98 / G3)</name>
    <dbReference type="NCBI Taxonomy" id="412133"/>
    <lineage>
        <taxon>Eukaryota</taxon>
        <taxon>Metamonada</taxon>
        <taxon>Parabasalia</taxon>
        <taxon>Trichomonadida</taxon>
        <taxon>Trichomonadidae</taxon>
        <taxon>Trichomonas</taxon>
    </lineage>
</organism>
<dbReference type="FunCoup" id="A2EI57">
    <property type="interactions" value="360"/>
</dbReference>
<dbReference type="eggNOG" id="KOG0583">
    <property type="taxonomic scope" value="Eukaryota"/>
</dbReference>
<dbReference type="EC" id="2.7.11.1" evidence="1"/>
<evidence type="ECO:0000256" key="7">
    <source>
        <dbReference type="ARBA" id="ARBA00047899"/>
    </source>
</evidence>
<dbReference type="FunFam" id="3.30.200.20:FF:000003">
    <property type="entry name" value="Non-specific serine/threonine protein kinase"/>
    <property type="match status" value="1"/>
</dbReference>
<dbReference type="STRING" id="5722.A2EI57"/>
<keyword evidence="5 15" id="KW-0418">Kinase</keyword>
<comment type="catalytic activity">
    <reaction evidence="8">
        <text>L-seryl-[protein] + ATP = O-phospho-L-seryl-[protein] + ADP + H(+)</text>
        <dbReference type="Rhea" id="RHEA:17989"/>
        <dbReference type="Rhea" id="RHEA-COMP:9863"/>
        <dbReference type="Rhea" id="RHEA-COMP:11604"/>
        <dbReference type="ChEBI" id="CHEBI:15378"/>
        <dbReference type="ChEBI" id="CHEBI:29999"/>
        <dbReference type="ChEBI" id="CHEBI:30616"/>
        <dbReference type="ChEBI" id="CHEBI:83421"/>
        <dbReference type="ChEBI" id="CHEBI:456216"/>
        <dbReference type="EC" id="2.7.11.1"/>
    </reaction>
</comment>
<reference evidence="15" key="2">
    <citation type="journal article" date="2007" name="Science">
        <title>Draft genome sequence of the sexually transmitted pathogen Trichomonas vaginalis.</title>
        <authorList>
            <person name="Carlton J.M."/>
            <person name="Hirt R.P."/>
            <person name="Silva J.C."/>
            <person name="Delcher A.L."/>
            <person name="Schatz M."/>
            <person name="Zhao Q."/>
            <person name="Wortman J.R."/>
            <person name="Bidwell S.L."/>
            <person name="Alsmark U.C.M."/>
            <person name="Besteiro S."/>
            <person name="Sicheritz-Ponten T."/>
            <person name="Noel C.J."/>
            <person name="Dacks J.B."/>
            <person name="Foster P.G."/>
            <person name="Simillion C."/>
            <person name="Van de Peer Y."/>
            <person name="Miranda-Saavedra D."/>
            <person name="Barton G.J."/>
            <person name="Westrop G.D."/>
            <person name="Mueller S."/>
            <person name="Dessi D."/>
            <person name="Fiori P.L."/>
            <person name="Ren Q."/>
            <person name="Paulsen I."/>
            <person name="Zhang H."/>
            <person name="Bastida-Corcuera F.D."/>
            <person name="Simoes-Barbosa A."/>
            <person name="Brown M.T."/>
            <person name="Hayes R.D."/>
            <person name="Mukherjee M."/>
            <person name="Okumura C.Y."/>
            <person name="Schneider R."/>
            <person name="Smith A.J."/>
            <person name="Vanacova S."/>
            <person name="Villalvazo M."/>
            <person name="Haas B.J."/>
            <person name="Pertea M."/>
            <person name="Feldblyum T.V."/>
            <person name="Utterback T.R."/>
            <person name="Shu C.L."/>
            <person name="Osoegawa K."/>
            <person name="de Jong P.J."/>
            <person name="Hrdy I."/>
            <person name="Horvathova L."/>
            <person name="Zubacova Z."/>
            <person name="Dolezal P."/>
            <person name="Malik S.B."/>
            <person name="Logsdon J.M. Jr."/>
            <person name="Henze K."/>
            <person name="Gupta A."/>
            <person name="Wang C.C."/>
            <person name="Dunne R.L."/>
            <person name="Upcroft J.A."/>
            <person name="Upcroft P."/>
            <person name="White O."/>
            <person name="Salzberg S.L."/>
            <person name="Tang P."/>
            <person name="Chiu C.-H."/>
            <person name="Lee Y.-S."/>
            <person name="Embley T.M."/>
            <person name="Coombs G.H."/>
            <person name="Mottram J.C."/>
            <person name="Tachezy J."/>
            <person name="Fraser-Liggett C.M."/>
            <person name="Johnson P.J."/>
        </authorList>
    </citation>
    <scope>NUCLEOTIDE SEQUENCE [LARGE SCALE GENOMIC DNA]</scope>
    <source>
        <strain evidence="15">G3</strain>
    </source>
</reference>
<protein>
    <recommendedName>
        <fullName evidence="1">non-specific serine/threonine protein kinase</fullName>
        <ecNumber evidence="1">2.7.11.1</ecNumber>
    </recommendedName>
</protein>
<keyword evidence="2 13" id="KW-0723">Serine/threonine-protein kinase</keyword>
<sequence length="407" mass="45771">MDFRVLQNYAVLYPIGTGGFSKVYIAIHNATGSKVAIKIINKNENNEDGRQMIRIHREIEILKKVNHPFISHLFEVIESENEIYIVMEFAPNGTLLNYINEHGPLSEECAAPIFAQVMLALRYLHEDAHVCHRDIKAENIMFDYKRNVRIIDFGLSNTPDAESVLRSQCGSPSYAAPEMIVGSDYGYGCDVWSCGVVLYAMVVGHLPFEDANFQRLAQKIIYADPEIPSSLSPPLADLLRKMLAKCPDQRLTDSQVLEHPWMIEAAKKAVEALNVKPNYERIRQNLHMLGLDSNIALPLLEGLDQQQEVPAIKTSESAPVIEIQDNDSVTLRVLVCFDIAESVPQLWTPTKQRTVRRSSYHEGEGLPALGVNKALTVKRKSMPIKPNTSVTRINKRKAPLPIIHLLN</sequence>
<accession>A2EI57</accession>
<evidence type="ECO:0000256" key="5">
    <source>
        <dbReference type="ARBA" id="ARBA00022777"/>
    </source>
</evidence>
<dbReference type="Gene3D" id="1.10.510.10">
    <property type="entry name" value="Transferase(Phosphotransferase) domain 1"/>
    <property type="match status" value="1"/>
</dbReference>
<feature type="binding site" evidence="10">
    <location>
        <begin position="88"/>
        <end position="90"/>
    </location>
    <ligand>
        <name>ATP</name>
        <dbReference type="ChEBI" id="CHEBI:30616"/>
    </ligand>
</feature>
<dbReference type="OMA" id="MEPDESH"/>
<dbReference type="InterPro" id="IPR011009">
    <property type="entry name" value="Kinase-like_dom_sf"/>
</dbReference>
<feature type="binding site" evidence="10 12">
    <location>
        <position position="38"/>
    </location>
    <ligand>
        <name>ATP</name>
        <dbReference type="ChEBI" id="CHEBI:30616"/>
    </ligand>
</feature>
<dbReference type="Pfam" id="PF00069">
    <property type="entry name" value="Pkinase"/>
    <property type="match status" value="1"/>
</dbReference>
<evidence type="ECO:0000256" key="12">
    <source>
        <dbReference type="PROSITE-ProRule" id="PRU10141"/>
    </source>
</evidence>
<feature type="active site" description="Proton acceptor" evidence="9">
    <location>
        <position position="134"/>
    </location>
</feature>
<keyword evidence="16" id="KW-1185">Reference proteome</keyword>
<feature type="binding site" evidence="10">
    <location>
        <begin position="138"/>
        <end position="139"/>
    </location>
    <ligand>
        <name>ATP</name>
        <dbReference type="ChEBI" id="CHEBI:30616"/>
    </ligand>
</feature>
<evidence type="ECO:0000256" key="6">
    <source>
        <dbReference type="ARBA" id="ARBA00022840"/>
    </source>
</evidence>
<evidence type="ECO:0000256" key="2">
    <source>
        <dbReference type="ARBA" id="ARBA00022527"/>
    </source>
</evidence>
<comment type="similarity">
    <text evidence="13">Belongs to the protein kinase superfamily.</text>
</comment>
<dbReference type="InterPro" id="IPR008271">
    <property type="entry name" value="Ser/Thr_kinase_AS"/>
</dbReference>
<dbReference type="RefSeq" id="XP_001319919.1">
    <property type="nucleotide sequence ID" value="XM_001319884.1"/>
</dbReference>
<gene>
    <name evidence="15" type="ORF">TVAG_273800</name>
</gene>
<dbReference type="VEuPathDB" id="TrichDB:TVAGG3_0521370"/>
<name>A2EI57_TRIV3</name>
<evidence type="ECO:0000256" key="8">
    <source>
        <dbReference type="ARBA" id="ARBA00048679"/>
    </source>
</evidence>
<dbReference type="VEuPathDB" id="TrichDB:TVAG_273800"/>
<evidence type="ECO:0000256" key="3">
    <source>
        <dbReference type="ARBA" id="ARBA00022679"/>
    </source>
</evidence>
<dbReference type="InterPro" id="IPR030616">
    <property type="entry name" value="Aur-like"/>
</dbReference>
<feature type="domain" description="Protein kinase" evidence="14">
    <location>
        <begin position="9"/>
        <end position="262"/>
    </location>
</feature>
<dbReference type="OrthoDB" id="4062651at2759"/>
<evidence type="ECO:0000256" key="13">
    <source>
        <dbReference type="RuleBase" id="RU000304"/>
    </source>
</evidence>
<keyword evidence="3" id="KW-0808">Transferase</keyword>
<feature type="cross-link" description="Glycyl lysine isopeptide (Lys-Gly) (interchain with G-Cter in SUMO2)" evidence="11">
    <location>
        <position position="136"/>
    </location>
</feature>
<evidence type="ECO:0000256" key="11">
    <source>
        <dbReference type="PIRSR" id="PIRSR630616-3"/>
    </source>
</evidence>
<keyword evidence="6 10" id="KW-0067">ATP-binding</keyword>
<dbReference type="AlphaFoldDB" id="A2EI57"/>
<evidence type="ECO:0000256" key="1">
    <source>
        <dbReference type="ARBA" id="ARBA00012513"/>
    </source>
</evidence>
<dbReference type="GO" id="GO:0005524">
    <property type="term" value="F:ATP binding"/>
    <property type="evidence" value="ECO:0007669"/>
    <property type="project" value="UniProtKB-UniRule"/>
</dbReference>
<dbReference type="SMR" id="A2EI57"/>
<evidence type="ECO:0000256" key="10">
    <source>
        <dbReference type="PIRSR" id="PIRSR630616-2"/>
    </source>
</evidence>
<dbReference type="Proteomes" id="UP000001542">
    <property type="component" value="Unassembled WGS sequence"/>
</dbReference>
<proteinExistence type="inferred from homology"/>
<evidence type="ECO:0000313" key="15">
    <source>
        <dbReference type="EMBL" id="EAY07696.1"/>
    </source>
</evidence>
<dbReference type="SUPFAM" id="SSF56112">
    <property type="entry name" value="Protein kinase-like (PK-like)"/>
    <property type="match status" value="1"/>
</dbReference>
<dbReference type="FunFam" id="1.10.510.10:FF:000592">
    <property type="entry name" value="CAMK family protein kinase"/>
    <property type="match status" value="1"/>
</dbReference>
<evidence type="ECO:0000259" key="14">
    <source>
        <dbReference type="PROSITE" id="PS50011"/>
    </source>
</evidence>
<evidence type="ECO:0000256" key="9">
    <source>
        <dbReference type="PIRSR" id="PIRSR630616-1"/>
    </source>
</evidence>
<dbReference type="CDD" id="cd14003">
    <property type="entry name" value="STKc_AMPK-like"/>
    <property type="match status" value="1"/>
</dbReference>
<dbReference type="InterPro" id="IPR000719">
    <property type="entry name" value="Prot_kinase_dom"/>
</dbReference>
<dbReference type="InParanoid" id="A2EI57"/>
<dbReference type="PROSITE" id="PS50011">
    <property type="entry name" value="PROTEIN_KINASE_DOM"/>
    <property type="match status" value="1"/>
</dbReference>
<dbReference type="GO" id="GO:0004674">
    <property type="term" value="F:protein serine/threonine kinase activity"/>
    <property type="evidence" value="ECO:0000318"/>
    <property type="project" value="GO_Central"/>
</dbReference>
<evidence type="ECO:0000256" key="4">
    <source>
        <dbReference type="ARBA" id="ARBA00022741"/>
    </source>
</evidence>
<dbReference type="PROSITE" id="PS00107">
    <property type="entry name" value="PROTEIN_KINASE_ATP"/>
    <property type="match status" value="1"/>
</dbReference>
<dbReference type="PROSITE" id="PS00108">
    <property type="entry name" value="PROTEIN_KINASE_ST"/>
    <property type="match status" value="1"/>
</dbReference>
<dbReference type="InterPro" id="IPR017441">
    <property type="entry name" value="Protein_kinase_ATP_BS"/>
</dbReference>
<dbReference type="EMBL" id="DS113394">
    <property type="protein sequence ID" value="EAY07696.1"/>
    <property type="molecule type" value="Genomic_DNA"/>
</dbReference>
<dbReference type="GO" id="GO:0051726">
    <property type="term" value="P:regulation of cell cycle"/>
    <property type="evidence" value="ECO:0000318"/>
    <property type="project" value="GO_Central"/>
</dbReference>
<feature type="binding site" evidence="10">
    <location>
        <position position="152"/>
    </location>
    <ligand>
        <name>ATP</name>
        <dbReference type="ChEBI" id="CHEBI:30616"/>
    </ligand>
</feature>
<dbReference type="PANTHER" id="PTHR24350">
    <property type="entry name" value="SERINE/THREONINE-PROTEIN KINASE IAL-RELATED"/>
    <property type="match status" value="1"/>
</dbReference>
<dbReference type="SMART" id="SM00220">
    <property type="entry name" value="S_TKc"/>
    <property type="match status" value="1"/>
</dbReference>
<comment type="catalytic activity">
    <reaction evidence="7">
        <text>L-threonyl-[protein] + ATP = O-phospho-L-threonyl-[protein] + ADP + H(+)</text>
        <dbReference type="Rhea" id="RHEA:46608"/>
        <dbReference type="Rhea" id="RHEA-COMP:11060"/>
        <dbReference type="Rhea" id="RHEA-COMP:11605"/>
        <dbReference type="ChEBI" id="CHEBI:15378"/>
        <dbReference type="ChEBI" id="CHEBI:30013"/>
        <dbReference type="ChEBI" id="CHEBI:30616"/>
        <dbReference type="ChEBI" id="CHEBI:61977"/>
        <dbReference type="ChEBI" id="CHEBI:456216"/>
        <dbReference type="EC" id="2.7.11.1"/>
    </reaction>
</comment>
<dbReference type="KEGG" id="tva:4765591"/>
<keyword evidence="4 10" id="KW-0547">Nucleotide-binding</keyword>
<evidence type="ECO:0000313" key="16">
    <source>
        <dbReference type="Proteomes" id="UP000001542"/>
    </source>
</evidence>
<reference evidence="15" key="1">
    <citation type="submission" date="2006-10" db="EMBL/GenBank/DDBJ databases">
        <authorList>
            <person name="Amadeo P."/>
            <person name="Zhao Q."/>
            <person name="Wortman J."/>
            <person name="Fraser-Liggett C."/>
            <person name="Carlton J."/>
        </authorList>
    </citation>
    <scope>NUCLEOTIDE SEQUENCE</scope>
    <source>
        <strain evidence="15">G3</strain>
    </source>
</reference>